<dbReference type="Proteomes" id="UP001521074">
    <property type="component" value="Unassembled WGS sequence"/>
</dbReference>
<reference evidence="2 3" key="1">
    <citation type="submission" date="2021-12" db="EMBL/GenBank/DDBJ databases">
        <title>Genome sequence of Acetobacter sicerae DmPark20a_162.</title>
        <authorList>
            <person name="Chaston J.M."/>
        </authorList>
    </citation>
    <scope>NUCLEOTIDE SEQUENCE [LARGE SCALE GENOMIC DNA]</scope>
    <source>
        <strain evidence="2 3">DmPark20a_162</strain>
    </source>
</reference>
<keyword evidence="1" id="KW-0812">Transmembrane</keyword>
<protein>
    <submittedName>
        <fullName evidence="2">Uncharacterized protein</fullName>
    </submittedName>
</protein>
<keyword evidence="1" id="KW-1133">Transmembrane helix</keyword>
<dbReference type="RefSeq" id="WP_232877219.1">
    <property type="nucleotide sequence ID" value="NZ_JAJSOJ010000018.1"/>
</dbReference>
<dbReference type="EMBL" id="JAJSOJ010000018">
    <property type="protein sequence ID" value="MCE0743647.1"/>
    <property type="molecule type" value="Genomic_DNA"/>
</dbReference>
<feature type="transmembrane region" description="Helical" evidence="1">
    <location>
        <begin position="6"/>
        <end position="24"/>
    </location>
</feature>
<name>A0ABS8VXL2_9PROT</name>
<sequence length="81" mass="8958">MTVRLALSFILAWTCVHFITLGSPRWGAGSRHDATILGQMIAVLLFPALFLIAFGNWRKFSGPIFVSSTGVVFYLLSLVQK</sequence>
<keyword evidence="3" id="KW-1185">Reference proteome</keyword>
<accession>A0ABS8VXL2</accession>
<evidence type="ECO:0000313" key="2">
    <source>
        <dbReference type="EMBL" id="MCE0743647.1"/>
    </source>
</evidence>
<gene>
    <name evidence="2" type="ORF">LWC05_07025</name>
</gene>
<evidence type="ECO:0000313" key="3">
    <source>
        <dbReference type="Proteomes" id="UP001521074"/>
    </source>
</evidence>
<feature type="transmembrane region" description="Helical" evidence="1">
    <location>
        <begin position="60"/>
        <end position="79"/>
    </location>
</feature>
<keyword evidence="1" id="KW-0472">Membrane</keyword>
<organism evidence="2 3">
    <name type="scientific">Acetobacter sicerae</name>
    <dbReference type="NCBI Taxonomy" id="85325"/>
    <lineage>
        <taxon>Bacteria</taxon>
        <taxon>Pseudomonadati</taxon>
        <taxon>Pseudomonadota</taxon>
        <taxon>Alphaproteobacteria</taxon>
        <taxon>Acetobacterales</taxon>
        <taxon>Acetobacteraceae</taxon>
        <taxon>Acetobacter</taxon>
    </lineage>
</organism>
<proteinExistence type="predicted"/>
<evidence type="ECO:0000256" key="1">
    <source>
        <dbReference type="SAM" id="Phobius"/>
    </source>
</evidence>
<comment type="caution">
    <text evidence="2">The sequence shown here is derived from an EMBL/GenBank/DDBJ whole genome shotgun (WGS) entry which is preliminary data.</text>
</comment>
<feature type="transmembrane region" description="Helical" evidence="1">
    <location>
        <begin position="36"/>
        <end position="54"/>
    </location>
</feature>